<feature type="transmembrane region" description="Helical" evidence="1">
    <location>
        <begin position="6"/>
        <end position="26"/>
    </location>
</feature>
<dbReference type="AlphaFoldDB" id="A0A5C6EEP9"/>
<keyword evidence="1" id="KW-0812">Transmembrane</keyword>
<dbReference type="RefSeq" id="WP_146598364.1">
    <property type="nucleotide sequence ID" value="NZ_SJPY01000001.1"/>
</dbReference>
<reference evidence="3 4" key="1">
    <citation type="submission" date="2019-02" db="EMBL/GenBank/DDBJ databases">
        <title>Deep-cultivation of Planctomycetes and their phenomic and genomic characterization uncovers novel biology.</title>
        <authorList>
            <person name="Wiegand S."/>
            <person name="Jogler M."/>
            <person name="Boedeker C."/>
            <person name="Pinto D."/>
            <person name="Vollmers J."/>
            <person name="Rivas-Marin E."/>
            <person name="Kohn T."/>
            <person name="Peeters S.H."/>
            <person name="Heuer A."/>
            <person name="Rast P."/>
            <person name="Oberbeckmann S."/>
            <person name="Bunk B."/>
            <person name="Jeske O."/>
            <person name="Meyerdierks A."/>
            <person name="Storesund J.E."/>
            <person name="Kallscheuer N."/>
            <person name="Luecker S."/>
            <person name="Lage O.M."/>
            <person name="Pohl T."/>
            <person name="Merkel B.J."/>
            <person name="Hornburger P."/>
            <person name="Mueller R.-W."/>
            <person name="Bruemmer F."/>
            <person name="Labrenz M."/>
            <person name="Spormann A.M."/>
            <person name="Op Den Camp H."/>
            <person name="Overmann J."/>
            <person name="Amann R."/>
            <person name="Jetten M.S.M."/>
            <person name="Mascher T."/>
            <person name="Medema M.H."/>
            <person name="Devos D.P."/>
            <person name="Kaster A.-K."/>
            <person name="Ovreas L."/>
            <person name="Rohde M."/>
            <person name="Galperin M.Y."/>
            <person name="Jogler C."/>
        </authorList>
    </citation>
    <scope>NUCLEOTIDE SEQUENCE [LARGE SCALE GENOMIC DNA]</scope>
    <source>
        <strain evidence="3 4">Q31b</strain>
    </source>
</reference>
<evidence type="ECO:0000313" key="4">
    <source>
        <dbReference type="Proteomes" id="UP000315471"/>
    </source>
</evidence>
<dbReference type="InterPro" id="IPR002035">
    <property type="entry name" value="VWF_A"/>
</dbReference>
<accession>A0A5C6EEP9</accession>
<feature type="transmembrane region" description="Helical" evidence="1">
    <location>
        <begin position="296"/>
        <end position="320"/>
    </location>
</feature>
<proteinExistence type="predicted"/>
<dbReference type="Gene3D" id="3.40.50.410">
    <property type="entry name" value="von Willebrand factor, type A domain"/>
    <property type="match status" value="1"/>
</dbReference>
<keyword evidence="1" id="KW-1133">Transmembrane helix</keyword>
<protein>
    <recommendedName>
        <fullName evidence="2">VWFA domain-containing protein</fullName>
    </recommendedName>
</protein>
<dbReference type="SMART" id="SM00327">
    <property type="entry name" value="VWA"/>
    <property type="match status" value="1"/>
</dbReference>
<name>A0A5C6EEP9_9BACT</name>
<keyword evidence="4" id="KW-1185">Reference proteome</keyword>
<dbReference type="InterPro" id="IPR036465">
    <property type="entry name" value="vWFA_dom_sf"/>
</dbReference>
<gene>
    <name evidence="3" type="ORF">Q31b_08850</name>
</gene>
<evidence type="ECO:0000256" key="1">
    <source>
        <dbReference type="SAM" id="Phobius"/>
    </source>
</evidence>
<comment type="caution">
    <text evidence="3">The sequence shown here is derived from an EMBL/GenBank/DDBJ whole genome shotgun (WGS) entry which is preliminary data.</text>
</comment>
<evidence type="ECO:0000313" key="3">
    <source>
        <dbReference type="EMBL" id="TWU45709.1"/>
    </source>
</evidence>
<dbReference type="CDD" id="cd00198">
    <property type="entry name" value="vWFA"/>
    <property type="match status" value="1"/>
</dbReference>
<dbReference type="OrthoDB" id="278351at2"/>
<dbReference type="EMBL" id="SJPY01000001">
    <property type="protein sequence ID" value="TWU45709.1"/>
    <property type="molecule type" value="Genomic_DNA"/>
</dbReference>
<dbReference type="Proteomes" id="UP000315471">
    <property type="component" value="Unassembled WGS sequence"/>
</dbReference>
<feature type="domain" description="VWFA" evidence="2">
    <location>
        <begin position="89"/>
        <end position="280"/>
    </location>
</feature>
<evidence type="ECO:0000259" key="2">
    <source>
        <dbReference type="PROSITE" id="PS50234"/>
    </source>
</evidence>
<sequence>MVDNPLTTAAVAALVVVAVVSMAEWLQLRRIERVARLAFGPTRRPAAWARVVPLLRVLSMGMMAWGSMILLLLPSSFADLEPAPEASKHVLVCLDSSPSMFLKDAGVRKIDSNQQQQRIVRGGEVMQAVLDRLDAENTRITVFGVYTRAVPIVEQTFDKAVVQNLFDGLPVFSAFEPGPTQLSTSIAEAIDYARQWPAGSTLLVVLSDGDSTDKTPIRAIPPSISDCLVIGLGQTAQAITIAGHPSRQDSQSLRELASQLRGTYFDANTRHLPSELLSRLSIIQPRVSDRVGLREAAVVAFCFGALLLAMLLPALSLWGLSKSSRHPSHGRVEFPGEAI</sequence>
<dbReference type="SUPFAM" id="SSF53300">
    <property type="entry name" value="vWA-like"/>
    <property type="match status" value="1"/>
</dbReference>
<keyword evidence="1" id="KW-0472">Membrane</keyword>
<feature type="transmembrane region" description="Helical" evidence="1">
    <location>
        <begin position="47"/>
        <end position="73"/>
    </location>
</feature>
<organism evidence="3 4">
    <name type="scientific">Novipirellula aureliae</name>
    <dbReference type="NCBI Taxonomy" id="2527966"/>
    <lineage>
        <taxon>Bacteria</taxon>
        <taxon>Pseudomonadati</taxon>
        <taxon>Planctomycetota</taxon>
        <taxon>Planctomycetia</taxon>
        <taxon>Pirellulales</taxon>
        <taxon>Pirellulaceae</taxon>
        <taxon>Novipirellula</taxon>
    </lineage>
</organism>
<dbReference type="PROSITE" id="PS50234">
    <property type="entry name" value="VWFA"/>
    <property type="match status" value="1"/>
</dbReference>